<dbReference type="AlphaFoldDB" id="A0A7C3PHK9"/>
<dbReference type="InterPro" id="IPR036388">
    <property type="entry name" value="WH-like_DNA-bd_sf"/>
</dbReference>
<protein>
    <submittedName>
        <fullName evidence="2">Sugar metabolism transcriptional regulator</fullName>
    </submittedName>
</protein>
<dbReference type="Gene3D" id="1.10.10.10">
    <property type="entry name" value="Winged helix-like DNA-binding domain superfamily/Winged helix DNA-binding domain"/>
    <property type="match status" value="1"/>
</dbReference>
<organism evidence="2">
    <name type="scientific">Oscillatoriales cyanobacterium SpSt-418</name>
    <dbReference type="NCBI Taxonomy" id="2282169"/>
    <lineage>
        <taxon>Bacteria</taxon>
        <taxon>Bacillati</taxon>
        <taxon>Cyanobacteriota</taxon>
        <taxon>Cyanophyceae</taxon>
        <taxon>Oscillatoriophycideae</taxon>
        <taxon>Oscillatoriales</taxon>
    </lineage>
</organism>
<feature type="domain" description="Transcriptional regulator HTH-type FeoC" evidence="1">
    <location>
        <begin position="3"/>
        <end position="68"/>
    </location>
</feature>
<reference evidence="2" key="1">
    <citation type="journal article" date="2020" name="mSystems">
        <title>Genome- and Community-Level Interaction Insights into Carbon Utilization and Element Cycling Functions of Hydrothermarchaeota in Hydrothermal Sediment.</title>
        <authorList>
            <person name="Zhou Z."/>
            <person name="Liu Y."/>
            <person name="Xu W."/>
            <person name="Pan J."/>
            <person name="Luo Z.H."/>
            <person name="Li M."/>
        </authorList>
    </citation>
    <scope>NUCLEOTIDE SEQUENCE [LARGE SCALE GENOMIC DNA]</scope>
    <source>
        <strain evidence="2">SpSt-418</strain>
    </source>
</reference>
<evidence type="ECO:0000313" key="2">
    <source>
        <dbReference type="EMBL" id="HFM98160.1"/>
    </source>
</evidence>
<dbReference type="InterPro" id="IPR036390">
    <property type="entry name" value="WH_DNA-bd_sf"/>
</dbReference>
<accession>A0A7C3PHK9</accession>
<name>A0A7C3PHK9_9CYAN</name>
<gene>
    <name evidence="2" type="ORF">ENR64_10475</name>
</gene>
<comment type="caution">
    <text evidence="2">The sequence shown here is derived from an EMBL/GenBank/DDBJ whole genome shotgun (WGS) entry which is preliminary data.</text>
</comment>
<dbReference type="EMBL" id="DSRU01000155">
    <property type="protein sequence ID" value="HFM98160.1"/>
    <property type="molecule type" value="Genomic_DNA"/>
</dbReference>
<sequence>MLLQDLQTYLKQHHRASLHEIEQHFHTDADALRGMLNQLIRKGRVQKTEGSKCTHCCQCAPEAIEFYEWMN</sequence>
<evidence type="ECO:0000259" key="1">
    <source>
        <dbReference type="Pfam" id="PF09012"/>
    </source>
</evidence>
<proteinExistence type="predicted"/>
<dbReference type="Pfam" id="PF09012">
    <property type="entry name" value="FeoC"/>
    <property type="match status" value="1"/>
</dbReference>
<dbReference type="SUPFAM" id="SSF46785">
    <property type="entry name" value="Winged helix' DNA-binding domain"/>
    <property type="match status" value="1"/>
</dbReference>
<dbReference type="InterPro" id="IPR015102">
    <property type="entry name" value="Tscrpt_reg_HTH_FeoC"/>
</dbReference>